<dbReference type="Proteomes" id="UP001595803">
    <property type="component" value="Unassembled WGS sequence"/>
</dbReference>
<dbReference type="RefSeq" id="WP_380102074.1">
    <property type="nucleotide sequence ID" value="NZ_JBHRZG010000011.1"/>
</dbReference>
<gene>
    <name evidence="1" type="ORF">ACFOSB_11485</name>
</gene>
<sequence length="115" mass="12611">MPYHLITDDLLQHLYARVDDETAARLSAEVQPTDALPLDAVAPDLSAEAFHRAFVTPLEPLAHRAGLLLAVVVAEPDTQDAQLRAGATRRLMVLPPAPGERRVLRALLREYGERG</sequence>
<protein>
    <submittedName>
        <fullName evidence="1">Uncharacterized protein</fullName>
    </submittedName>
</protein>
<comment type="caution">
    <text evidence="1">The sequence shown here is derived from an EMBL/GenBank/DDBJ whole genome shotgun (WGS) entry which is preliminary data.</text>
</comment>
<proteinExistence type="predicted"/>
<organism evidence="1 2">
    <name type="scientific">Deinococcus rufus</name>
    <dbReference type="NCBI Taxonomy" id="2136097"/>
    <lineage>
        <taxon>Bacteria</taxon>
        <taxon>Thermotogati</taxon>
        <taxon>Deinococcota</taxon>
        <taxon>Deinococci</taxon>
        <taxon>Deinococcales</taxon>
        <taxon>Deinococcaceae</taxon>
        <taxon>Deinococcus</taxon>
    </lineage>
</organism>
<reference evidence="2" key="1">
    <citation type="journal article" date="2019" name="Int. J. Syst. Evol. Microbiol.">
        <title>The Global Catalogue of Microorganisms (GCM) 10K type strain sequencing project: providing services to taxonomists for standard genome sequencing and annotation.</title>
        <authorList>
            <consortium name="The Broad Institute Genomics Platform"/>
            <consortium name="The Broad Institute Genome Sequencing Center for Infectious Disease"/>
            <person name="Wu L."/>
            <person name="Ma J."/>
        </authorList>
    </citation>
    <scope>NUCLEOTIDE SEQUENCE [LARGE SCALE GENOMIC DNA]</scope>
    <source>
        <strain evidence="2">CCTCC AB 2017081</strain>
    </source>
</reference>
<keyword evidence="2" id="KW-1185">Reference proteome</keyword>
<evidence type="ECO:0000313" key="1">
    <source>
        <dbReference type="EMBL" id="MFC3833479.1"/>
    </source>
</evidence>
<accession>A0ABV7Z8Y5</accession>
<name>A0ABV7Z8Y5_9DEIO</name>
<evidence type="ECO:0000313" key="2">
    <source>
        <dbReference type="Proteomes" id="UP001595803"/>
    </source>
</evidence>
<dbReference type="EMBL" id="JBHRZG010000011">
    <property type="protein sequence ID" value="MFC3833479.1"/>
    <property type="molecule type" value="Genomic_DNA"/>
</dbReference>